<sequence>MTKIRMPRGREKNKLIPQMQKMRFKGDLVDDERPENYELSEEFARKNPLKTPPNNLTGKGKETEEKG</sequence>
<organism evidence="2 3">
    <name type="scientific">Biomaibacter acetigenes</name>
    <dbReference type="NCBI Taxonomy" id="2316383"/>
    <lineage>
        <taxon>Bacteria</taxon>
        <taxon>Bacillati</taxon>
        <taxon>Bacillota</taxon>
        <taxon>Clostridia</taxon>
        <taxon>Thermosediminibacterales</taxon>
        <taxon>Tepidanaerobacteraceae</taxon>
        <taxon>Biomaibacter</taxon>
    </lineage>
</organism>
<feature type="region of interest" description="Disordered" evidence="1">
    <location>
        <begin position="24"/>
        <end position="67"/>
    </location>
</feature>
<dbReference type="RefSeq" id="WP_120767025.1">
    <property type="nucleotide sequence ID" value="NZ_CP033169.1"/>
</dbReference>
<proteinExistence type="predicted"/>
<evidence type="ECO:0000256" key="1">
    <source>
        <dbReference type="SAM" id="MobiDB-lite"/>
    </source>
</evidence>
<dbReference type="AlphaFoldDB" id="A0A3G2R5R7"/>
<accession>A0A3G2R5R7</accession>
<dbReference type="Proteomes" id="UP000280960">
    <property type="component" value="Chromosome"/>
</dbReference>
<name>A0A3G2R5R7_9FIRM</name>
<evidence type="ECO:0000313" key="2">
    <source>
        <dbReference type="EMBL" id="AYO30207.1"/>
    </source>
</evidence>
<reference evidence="2 3" key="1">
    <citation type="submission" date="2018-10" db="EMBL/GenBank/DDBJ databases">
        <authorList>
            <person name="Zhang X."/>
        </authorList>
    </citation>
    <scope>NUCLEOTIDE SEQUENCE [LARGE SCALE GENOMIC DNA]</scope>
    <source>
        <strain evidence="2 3">SK-G1</strain>
    </source>
</reference>
<evidence type="ECO:0000313" key="3">
    <source>
        <dbReference type="Proteomes" id="UP000280960"/>
    </source>
</evidence>
<dbReference type="KEGG" id="bacg:D2962_05885"/>
<feature type="compositionally biased region" description="Acidic residues" evidence="1">
    <location>
        <begin position="29"/>
        <end position="41"/>
    </location>
</feature>
<dbReference type="EMBL" id="CP033169">
    <property type="protein sequence ID" value="AYO30207.1"/>
    <property type="molecule type" value="Genomic_DNA"/>
</dbReference>
<gene>
    <name evidence="2" type="ORF">D2962_05885</name>
</gene>
<keyword evidence="3" id="KW-1185">Reference proteome</keyword>
<protein>
    <submittedName>
        <fullName evidence="2">Uncharacterized protein</fullName>
    </submittedName>
</protein>